<dbReference type="Proteomes" id="UP000184782">
    <property type="component" value="Unassembled WGS sequence"/>
</dbReference>
<evidence type="ECO:0000256" key="1">
    <source>
        <dbReference type="ARBA" id="ARBA00008005"/>
    </source>
</evidence>
<dbReference type="PANTHER" id="PTHR35861">
    <property type="match status" value="1"/>
</dbReference>
<dbReference type="InterPro" id="IPR020287">
    <property type="entry name" value="Tail_sheath_C"/>
</dbReference>
<evidence type="ECO:0000259" key="2">
    <source>
        <dbReference type="Pfam" id="PF17482"/>
    </source>
</evidence>
<comment type="similarity">
    <text evidence="1">Belongs to the myoviridae tail sheath protein family.</text>
</comment>
<evidence type="ECO:0000313" key="4">
    <source>
        <dbReference type="Proteomes" id="UP000184782"/>
    </source>
</evidence>
<dbReference type="Gene3D" id="3.40.50.11780">
    <property type="match status" value="1"/>
</dbReference>
<protein>
    <recommendedName>
        <fullName evidence="2">Tail sheath protein C-terminal domain-containing protein</fullName>
    </recommendedName>
</protein>
<dbReference type="InterPro" id="IPR052042">
    <property type="entry name" value="Tail_sheath_structural"/>
</dbReference>
<organism evidence="3 4">
    <name type="scientific">Chryseobacterium scophthalmum</name>
    <dbReference type="NCBI Taxonomy" id="59733"/>
    <lineage>
        <taxon>Bacteria</taxon>
        <taxon>Pseudomonadati</taxon>
        <taxon>Bacteroidota</taxon>
        <taxon>Flavobacteriia</taxon>
        <taxon>Flavobacteriales</taxon>
        <taxon>Weeksellaceae</taxon>
        <taxon>Chryseobacterium group</taxon>
        <taxon>Chryseobacterium</taxon>
    </lineage>
</organism>
<keyword evidence="4" id="KW-1185">Reference proteome</keyword>
<dbReference type="PANTHER" id="PTHR35861:SF1">
    <property type="entry name" value="PHAGE TAIL SHEATH PROTEIN"/>
    <property type="match status" value="1"/>
</dbReference>
<dbReference type="RefSeq" id="WP_074229408.1">
    <property type="nucleotide sequence ID" value="NZ_FSRQ01000001.1"/>
</dbReference>
<dbReference type="AlphaFoldDB" id="A0A1N6FE07"/>
<reference evidence="4" key="1">
    <citation type="submission" date="2016-12" db="EMBL/GenBank/DDBJ databases">
        <authorList>
            <person name="Varghese N."/>
            <person name="Submissions S."/>
        </authorList>
    </citation>
    <scope>NUCLEOTIDE SEQUENCE [LARGE SCALE GENOMIC DNA]</scope>
    <source>
        <strain evidence="4">DSM 16779</strain>
    </source>
</reference>
<gene>
    <name evidence="3" type="ORF">SAMN05421769_1229</name>
</gene>
<dbReference type="OrthoDB" id="9767864at2"/>
<dbReference type="Pfam" id="PF17482">
    <property type="entry name" value="Phage_sheath_1C"/>
    <property type="match status" value="1"/>
</dbReference>
<evidence type="ECO:0000313" key="3">
    <source>
        <dbReference type="EMBL" id="SIN93521.1"/>
    </source>
</evidence>
<dbReference type="EMBL" id="FSRQ01000001">
    <property type="protein sequence ID" value="SIN93521.1"/>
    <property type="molecule type" value="Genomic_DNA"/>
</dbReference>
<dbReference type="STRING" id="59733.SAMN05421769_1229"/>
<accession>A0A1N6FE07</accession>
<name>A0A1N6FE07_9FLAO</name>
<proteinExistence type="inferred from homology"/>
<feature type="domain" description="Tail sheath protein C-terminal" evidence="2">
    <location>
        <begin position="338"/>
        <end position="442"/>
    </location>
</feature>
<sequence>MNYKTPGVYVEEIAKFPPSVAQVETAIPAFIGYTAQGPKNEPTRISSMLEYETLFGKAKNEAFTFTVVEATTTPPIKPRTVTAQLSAPSPFKMYYAMQMYFANGGGPCYIVSVGSAVGYPTGVDAVDLDELKDGLATLEKEDEPTLIVFPDAEGLSTTHAYQLYNLALDQAEDLKDRFVIMDVLGDVSTFRTAGPSSGPSGERLKYGAAYYPKLETVLTYSYDPAIIVTDNKTLEYFKTNDSELYNLAKAAIESKSVVLAPSSSMAGVYAKVDSTSGVFKAPANVGLNFVVAPIEKISHQDQEALNVDATSGKSINAIRTFTGKGPLVWGARTLDGNSNEWRYISVRRFFNMVEESVKKATERFVFEPNTANTWIRVQTMIENFLNQQWQDGALAGSKPEEAYYVSVGLNKTMSAQDILEGRMIVEIGMAAVRPAEFIVLRFSHKLQES</sequence>